<dbReference type="PaxDb" id="9986-ENSOCUP00000003404"/>
<comment type="similarity">
    <text evidence="1">Belongs to the apolipoprotein L family.</text>
</comment>
<dbReference type="GO" id="GO:0006869">
    <property type="term" value="P:lipid transport"/>
    <property type="evidence" value="ECO:0007669"/>
    <property type="project" value="InterPro"/>
</dbReference>
<evidence type="ECO:0000313" key="2">
    <source>
        <dbReference type="Ensembl" id="ENSOCUP00000003404.3"/>
    </source>
</evidence>
<accession>G1SKQ5</accession>
<dbReference type="Ensembl" id="ENSOCUT00000003922.3">
    <property type="protein sequence ID" value="ENSOCUP00000003404.3"/>
    <property type="gene ID" value="ENSOCUG00000003924.3"/>
</dbReference>
<dbReference type="Bgee" id="ENSOCUG00000003924">
    <property type="expression patterns" value="Expressed in blood and 18 other cell types or tissues"/>
</dbReference>
<dbReference type="HOGENOM" id="CLU_046288_1_0_1"/>
<reference evidence="2 3" key="1">
    <citation type="journal article" date="2011" name="Nature">
        <title>A high-resolution map of human evolutionary constraint using 29 mammals.</title>
        <authorList>
            <person name="Lindblad-Toh K."/>
            <person name="Garber M."/>
            <person name="Zuk O."/>
            <person name="Lin M.F."/>
            <person name="Parker B.J."/>
            <person name="Washietl S."/>
            <person name="Kheradpour P."/>
            <person name="Ernst J."/>
            <person name="Jordan G."/>
            <person name="Mauceli E."/>
            <person name="Ward L.D."/>
            <person name="Lowe C.B."/>
            <person name="Holloway A.K."/>
            <person name="Clamp M."/>
            <person name="Gnerre S."/>
            <person name="Alfoldi J."/>
            <person name="Beal K."/>
            <person name="Chang J."/>
            <person name="Clawson H."/>
            <person name="Cuff J."/>
            <person name="Di Palma F."/>
            <person name="Fitzgerald S."/>
            <person name="Flicek P."/>
            <person name="Guttman M."/>
            <person name="Hubisz M.J."/>
            <person name="Jaffe D.B."/>
            <person name="Jungreis I."/>
            <person name="Kent W.J."/>
            <person name="Kostka D."/>
            <person name="Lara M."/>
            <person name="Martins A.L."/>
            <person name="Massingham T."/>
            <person name="Moltke I."/>
            <person name="Raney B.J."/>
            <person name="Rasmussen M.D."/>
            <person name="Robinson J."/>
            <person name="Stark A."/>
            <person name="Vilella A.J."/>
            <person name="Wen J."/>
            <person name="Xie X."/>
            <person name="Zody M.C."/>
            <person name="Baldwin J."/>
            <person name="Bloom T."/>
            <person name="Chin C.W."/>
            <person name="Heiman D."/>
            <person name="Nicol R."/>
            <person name="Nusbaum C."/>
            <person name="Young S."/>
            <person name="Wilkinson J."/>
            <person name="Worley K.C."/>
            <person name="Kovar C.L."/>
            <person name="Muzny D.M."/>
            <person name="Gibbs R.A."/>
            <person name="Cree A."/>
            <person name="Dihn H.H."/>
            <person name="Fowler G."/>
            <person name="Jhangiani S."/>
            <person name="Joshi V."/>
            <person name="Lee S."/>
            <person name="Lewis L.R."/>
            <person name="Nazareth L.V."/>
            <person name="Okwuonu G."/>
            <person name="Santibanez J."/>
            <person name="Warren W.C."/>
            <person name="Mardis E.R."/>
            <person name="Weinstock G.M."/>
            <person name="Wilson R.K."/>
            <person name="Delehaunty K."/>
            <person name="Dooling D."/>
            <person name="Fronik C."/>
            <person name="Fulton L."/>
            <person name="Fulton B."/>
            <person name="Graves T."/>
            <person name="Minx P."/>
            <person name="Sodergren E."/>
            <person name="Birney E."/>
            <person name="Margulies E.H."/>
            <person name="Herrero J."/>
            <person name="Green E.D."/>
            <person name="Haussler D."/>
            <person name="Siepel A."/>
            <person name="Goldman N."/>
            <person name="Pollard K.S."/>
            <person name="Pedersen J.S."/>
            <person name="Lander E.S."/>
            <person name="Kellis M."/>
        </authorList>
    </citation>
    <scope>NUCLEOTIDE SEQUENCE [LARGE SCALE GENOMIC DNA]</scope>
    <source>
        <strain evidence="2 3">Thorbecke inbred</strain>
    </source>
</reference>
<dbReference type="Proteomes" id="UP000001811">
    <property type="component" value="Chromosome 4"/>
</dbReference>
<gene>
    <name evidence="2" type="primary">APOL3</name>
</gene>
<protein>
    <recommendedName>
        <fullName evidence="4">Apolipoprotein L3</fullName>
    </recommendedName>
</protein>
<dbReference type="GeneID" id="100350735"/>
<reference evidence="2" key="2">
    <citation type="submission" date="2025-08" db="UniProtKB">
        <authorList>
            <consortium name="Ensembl"/>
        </authorList>
    </citation>
    <scope>IDENTIFICATION</scope>
    <source>
        <strain evidence="2">Thorbecke</strain>
    </source>
</reference>
<dbReference type="OrthoDB" id="6363454at2759"/>
<dbReference type="GO" id="GO:0016020">
    <property type="term" value="C:membrane"/>
    <property type="evidence" value="ECO:0007669"/>
    <property type="project" value="TreeGrafter"/>
</dbReference>
<keyword evidence="3" id="KW-1185">Reference proteome</keyword>
<dbReference type="GO" id="GO:0008289">
    <property type="term" value="F:lipid binding"/>
    <property type="evidence" value="ECO:0007669"/>
    <property type="project" value="InterPro"/>
</dbReference>
<dbReference type="eggNOG" id="ENOG502RZGU">
    <property type="taxonomic scope" value="Eukaryota"/>
</dbReference>
<evidence type="ECO:0000256" key="1">
    <source>
        <dbReference type="ARBA" id="ARBA00010090"/>
    </source>
</evidence>
<dbReference type="GO" id="GO:0042157">
    <property type="term" value="P:lipoprotein metabolic process"/>
    <property type="evidence" value="ECO:0007669"/>
    <property type="project" value="InterPro"/>
</dbReference>
<name>G1SKQ5_RABIT</name>
<evidence type="ECO:0000313" key="3">
    <source>
        <dbReference type="Proteomes" id="UP000001811"/>
    </source>
</evidence>
<dbReference type="Pfam" id="PF05461">
    <property type="entry name" value="ApoL"/>
    <property type="match status" value="1"/>
</dbReference>
<dbReference type="CTD" id="80833"/>
<organism evidence="2 3">
    <name type="scientific">Oryctolagus cuniculus</name>
    <name type="common">Rabbit</name>
    <dbReference type="NCBI Taxonomy" id="9986"/>
    <lineage>
        <taxon>Eukaryota</taxon>
        <taxon>Metazoa</taxon>
        <taxon>Chordata</taxon>
        <taxon>Craniata</taxon>
        <taxon>Vertebrata</taxon>
        <taxon>Euteleostomi</taxon>
        <taxon>Mammalia</taxon>
        <taxon>Eutheria</taxon>
        <taxon>Euarchontoglires</taxon>
        <taxon>Glires</taxon>
        <taxon>Lagomorpha</taxon>
        <taxon>Leporidae</taxon>
        <taxon>Oryctolagus</taxon>
    </lineage>
</organism>
<dbReference type="GO" id="GO:0005576">
    <property type="term" value="C:extracellular region"/>
    <property type="evidence" value="ECO:0007669"/>
    <property type="project" value="InterPro"/>
</dbReference>
<dbReference type="PANTHER" id="PTHR14096">
    <property type="entry name" value="APOLIPOPROTEIN L"/>
    <property type="match status" value="1"/>
</dbReference>
<dbReference type="InParanoid" id="G1SKQ5"/>
<dbReference type="EMBL" id="AAGW02061049">
    <property type="status" value="NOT_ANNOTATED_CDS"/>
    <property type="molecule type" value="Genomic_DNA"/>
</dbReference>
<dbReference type="STRING" id="9986.ENSOCUP00000003404"/>
<dbReference type="KEGG" id="ocu:100350735"/>
<dbReference type="AlphaFoldDB" id="G1SKQ5"/>
<sequence length="342" mass="36848">MDPEDESSIAHIVRYFQDEVSREDLQLLLTEDEAWQIFVKEAELSGDEAESLRDALTEFATDVDLDVEDKVALQKYLLERERFLNEFPQAKAELEECIAKLHALADKVDQVHRNCTISNVVATSAGAVSGILTIAGLALAPVTVGASLALTATGLGLGTAAAVTGVSTSIVEHATTISAEAEAGRLTSTSVKKVEKVAEAVGQSVPKVIAITKSCIQVLQGIGKNVRALKIAQTNSRLVASAKRLMTTGKISARSSRQVQRAFGGTALAMSKGARMMGFATAGIFLLMDVVTLVKESQHLHEGAKSKSAEELRERAQELARKLQELTEIHRSLQPDPMQWML</sequence>
<dbReference type="InterPro" id="IPR008405">
    <property type="entry name" value="ApoL"/>
</dbReference>
<proteinExistence type="inferred from homology"/>
<dbReference type="FunCoup" id="G1SKQ5">
    <property type="interactions" value="21"/>
</dbReference>
<dbReference type="GeneTree" id="ENSGT01030000234599"/>
<evidence type="ECO:0008006" key="4">
    <source>
        <dbReference type="Google" id="ProtNLM"/>
    </source>
</evidence>
<dbReference type="PANTHER" id="PTHR14096:SF27">
    <property type="entry name" value="APOLIPOPROTEIN L2"/>
    <property type="match status" value="1"/>
</dbReference>
<reference evidence="2" key="3">
    <citation type="submission" date="2025-09" db="UniProtKB">
        <authorList>
            <consortium name="Ensembl"/>
        </authorList>
    </citation>
    <scope>IDENTIFICATION</scope>
    <source>
        <strain evidence="2">Thorbecke</strain>
    </source>
</reference>